<feature type="region of interest" description="Disordered" evidence="1">
    <location>
        <begin position="701"/>
        <end position="752"/>
    </location>
</feature>
<evidence type="ECO:0000256" key="1">
    <source>
        <dbReference type="SAM" id="MobiDB-lite"/>
    </source>
</evidence>
<dbReference type="GO" id="GO:0008233">
    <property type="term" value="F:peptidase activity"/>
    <property type="evidence" value="ECO:0007669"/>
    <property type="project" value="UniProtKB-KW"/>
</dbReference>
<comment type="caution">
    <text evidence="2">The sequence shown here is derived from an EMBL/GenBank/DDBJ whole genome shotgun (WGS) entry which is preliminary data.</text>
</comment>
<dbReference type="RefSeq" id="XP_067714642.1">
    <property type="nucleotide sequence ID" value="XM_067858541.1"/>
</dbReference>
<dbReference type="EMBL" id="BPLF01000002">
    <property type="protein sequence ID" value="GIX62573.1"/>
    <property type="molecule type" value="Genomic_DNA"/>
</dbReference>
<evidence type="ECO:0000313" key="2">
    <source>
        <dbReference type="EMBL" id="GIX62573.1"/>
    </source>
</evidence>
<keyword evidence="2" id="KW-0645">Protease</keyword>
<dbReference type="AlphaFoldDB" id="A0AAV4LRI7"/>
<keyword evidence="3" id="KW-1185">Reference proteome</keyword>
<sequence>MYASDLSCCSGSRLLEDSSSYSTRNHEPPHGLHPPKLKEAVDVVVLLLRAVVVGAAALRVLGVNVLGALDGLHVESSGDLKVRVAHLAGATRPRVHVPVGVDVAGEVDGVLLEGRGQSVQGEAAGVDDETVGRLAEHAAGPSLQVVVGPVETHALGEPGRGAGLGNRGKERLRDLADLHPAQTLVELAELVEPLLLRVDLDVGGGVLEQKSRALLGAVDELLEGGLNRDAGAAHPPAEDGVPDGAHGAVLLPLGVDARRTVVEVRVDVALVRLHAQQRAAPLTGGPVVVAVPLALVVLHRRVENVAHLVLAVVDEGVPVLGAGVRAGHNVARVLGAVGDRVTRVPPSAQVRGGDRRQGLVRAGTLERTALGLAGGDGGLREGDAPLLGAGGGDGLEEVGATGELDDLAHDRALADGHAVGLVPNRLVAAEVDVDTRTVGARKVELQHVLRPRRLRDGLGSGRPASPPLATARRGVIVAAPARLQPARAPAAPSPPPRWRRRRLLPASAAASNEVHLAEGVPRLGQEHGHRHQYTRDGEHRKQGLQRHELAVGPRGRDDGHGFPPAELVGLVGDVRGDVEGEADGPSQHAVQLLEGLEGRRRHPLYDVPVLQPLARPRRAHQAVNGLEAARRLVGEVQRLPAVDVVVSHAVPLDHQRLREEPVPEDGGPVEGVVEDGVVDVQLLGLLEPHEVAGAVLLSDRADPPVVPEGRPVGHDEGALGLEAPPPLQQREEADVHEAQQQQDDSVEPGGVHRVEGPVVSEALESGGCLRLLPAPHEDILHGVHGRQPSSAPTVARGRRHVAEARACRADALALGSYPGPVRVTDTALPLPLRRHGGIAMWRERQSGFPAVLEC</sequence>
<dbReference type="Proteomes" id="UP001497744">
    <property type="component" value="Unassembled WGS sequence"/>
</dbReference>
<gene>
    <name evidence="2" type="ORF">BcabD6B2_20080</name>
</gene>
<keyword evidence="2" id="KW-0378">Hydrolase</keyword>
<accession>A0AAV4LRI7</accession>
<evidence type="ECO:0000313" key="3">
    <source>
        <dbReference type="Proteomes" id="UP001497744"/>
    </source>
</evidence>
<organism evidence="2 3">
    <name type="scientific">Babesia caballi</name>
    <dbReference type="NCBI Taxonomy" id="5871"/>
    <lineage>
        <taxon>Eukaryota</taxon>
        <taxon>Sar</taxon>
        <taxon>Alveolata</taxon>
        <taxon>Apicomplexa</taxon>
        <taxon>Aconoidasida</taxon>
        <taxon>Piroplasmida</taxon>
        <taxon>Babesiidae</taxon>
        <taxon>Babesia</taxon>
    </lineage>
</organism>
<name>A0AAV4LRI7_BABCB</name>
<protein>
    <submittedName>
        <fullName evidence="2">ATP-dependent protease, putative</fullName>
    </submittedName>
</protein>
<proteinExistence type="predicted"/>
<dbReference type="GO" id="GO:0006508">
    <property type="term" value="P:proteolysis"/>
    <property type="evidence" value="ECO:0007669"/>
    <property type="project" value="UniProtKB-KW"/>
</dbReference>
<dbReference type="GeneID" id="94194054"/>
<reference evidence="2 3" key="1">
    <citation type="submission" date="2021-06" db="EMBL/GenBank/DDBJ databases">
        <title>Genome sequence of Babesia caballi.</title>
        <authorList>
            <person name="Yamagishi J."/>
            <person name="Kidaka T."/>
            <person name="Ochi A."/>
        </authorList>
    </citation>
    <scope>NUCLEOTIDE SEQUENCE [LARGE SCALE GENOMIC DNA]</scope>
    <source>
        <strain evidence="2">USDA-D6B2</strain>
    </source>
</reference>